<keyword evidence="4" id="KW-1185">Reference proteome</keyword>
<name>A0A9P5YXL9_9AGAR</name>
<evidence type="ECO:0000256" key="2">
    <source>
        <dbReference type="SAM" id="Phobius"/>
    </source>
</evidence>
<reference evidence="3" key="1">
    <citation type="submission" date="2020-11" db="EMBL/GenBank/DDBJ databases">
        <authorList>
            <consortium name="DOE Joint Genome Institute"/>
            <person name="Ahrendt S."/>
            <person name="Riley R."/>
            <person name="Andreopoulos W."/>
            <person name="Labutti K."/>
            <person name="Pangilinan J."/>
            <person name="Ruiz-Duenas F.J."/>
            <person name="Barrasa J.M."/>
            <person name="Sanchez-Garcia M."/>
            <person name="Camarero S."/>
            <person name="Miyauchi S."/>
            <person name="Serrano A."/>
            <person name="Linde D."/>
            <person name="Babiker R."/>
            <person name="Drula E."/>
            <person name="Ayuso-Fernandez I."/>
            <person name="Pacheco R."/>
            <person name="Padilla G."/>
            <person name="Ferreira P."/>
            <person name="Barriuso J."/>
            <person name="Kellner H."/>
            <person name="Castanera R."/>
            <person name="Alfaro M."/>
            <person name="Ramirez L."/>
            <person name="Pisabarro A.G."/>
            <person name="Kuo A."/>
            <person name="Tritt A."/>
            <person name="Lipzen A."/>
            <person name="He G."/>
            <person name="Yan M."/>
            <person name="Ng V."/>
            <person name="Cullen D."/>
            <person name="Martin F."/>
            <person name="Rosso M.-N."/>
            <person name="Henrissat B."/>
            <person name="Hibbett D."/>
            <person name="Martinez A.T."/>
            <person name="Grigoriev I.V."/>
        </authorList>
    </citation>
    <scope>NUCLEOTIDE SEQUENCE</scope>
    <source>
        <strain evidence="3">CIRM-BRFM 674</strain>
    </source>
</reference>
<feature type="region of interest" description="Disordered" evidence="1">
    <location>
        <begin position="601"/>
        <end position="709"/>
    </location>
</feature>
<feature type="region of interest" description="Disordered" evidence="1">
    <location>
        <begin position="180"/>
        <end position="222"/>
    </location>
</feature>
<proteinExistence type="predicted"/>
<organism evidence="3 4">
    <name type="scientific">Pholiota conissans</name>
    <dbReference type="NCBI Taxonomy" id="109636"/>
    <lineage>
        <taxon>Eukaryota</taxon>
        <taxon>Fungi</taxon>
        <taxon>Dikarya</taxon>
        <taxon>Basidiomycota</taxon>
        <taxon>Agaricomycotina</taxon>
        <taxon>Agaricomycetes</taxon>
        <taxon>Agaricomycetidae</taxon>
        <taxon>Agaricales</taxon>
        <taxon>Agaricineae</taxon>
        <taxon>Strophariaceae</taxon>
        <taxon>Pholiota</taxon>
    </lineage>
</organism>
<comment type="caution">
    <text evidence="3">The sequence shown here is derived from an EMBL/GenBank/DDBJ whole genome shotgun (WGS) entry which is preliminary data.</text>
</comment>
<feature type="region of interest" description="Disordered" evidence="1">
    <location>
        <begin position="136"/>
        <end position="167"/>
    </location>
</feature>
<keyword evidence="2" id="KW-1133">Transmembrane helix</keyword>
<dbReference type="Proteomes" id="UP000807469">
    <property type="component" value="Unassembled WGS sequence"/>
</dbReference>
<feature type="transmembrane region" description="Helical" evidence="2">
    <location>
        <begin position="570"/>
        <end position="591"/>
    </location>
</feature>
<keyword evidence="2" id="KW-0472">Membrane</keyword>
<evidence type="ECO:0000313" key="3">
    <source>
        <dbReference type="EMBL" id="KAF9475835.1"/>
    </source>
</evidence>
<gene>
    <name evidence="3" type="ORF">BDN70DRAFT_923746</name>
</gene>
<evidence type="ECO:0000256" key="1">
    <source>
        <dbReference type="SAM" id="MobiDB-lite"/>
    </source>
</evidence>
<feature type="region of interest" description="Disordered" evidence="1">
    <location>
        <begin position="1"/>
        <end position="72"/>
    </location>
</feature>
<feature type="transmembrane region" description="Helical" evidence="2">
    <location>
        <begin position="519"/>
        <end position="550"/>
    </location>
</feature>
<feature type="compositionally biased region" description="Basic and acidic residues" evidence="1">
    <location>
        <begin position="640"/>
        <end position="692"/>
    </location>
</feature>
<feature type="compositionally biased region" description="Polar residues" evidence="1">
    <location>
        <begin position="150"/>
        <end position="166"/>
    </location>
</feature>
<dbReference type="AlphaFoldDB" id="A0A9P5YXL9"/>
<keyword evidence="2" id="KW-0812">Transmembrane</keyword>
<accession>A0A9P5YXL9</accession>
<feature type="compositionally biased region" description="Low complexity" evidence="1">
    <location>
        <begin position="20"/>
        <end position="60"/>
    </location>
</feature>
<dbReference type="EMBL" id="MU155317">
    <property type="protein sequence ID" value="KAF9475835.1"/>
    <property type="molecule type" value="Genomic_DNA"/>
</dbReference>
<feature type="compositionally biased region" description="Polar residues" evidence="1">
    <location>
        <begin position="182"/>
        <end position="195"/>
    </location>
</feature>
<feature type="compositionally biased region" description="Polar residues" evidence="1">
    <location>
        <begin position="601"/>
        <end position="613"/>
    </location>
</feature>
<evidence type="ECO:0000313" key="4">
    <source>
        <dbReference type="Proteomes" id="UP000807469"/>
    </source>
</evidence>
<dbReference type="OrthoDB" id="3062801at2759"/>
<sequence>MSHVPFPSTDDDVEVVVQESSSRSRSSDAAMNRSAASSANTQSQATTSSSKLTSSDKLSALPTSPVPTPNASRIVRSTNFVMGNIKRGYRHSLDSPSSLPLVAAGDFDIQNHGARTTSREINLNRYNEVHPASIQRSYAAADRDSAGKETPQQRVSFDSERSSLPTMRSVGQAFSRIATRGSDPQTYSPPQTHSTPPHLDSESDHHRLNSRSPSQSKSRAASPLRMLHNWSSNFHRGRTTSEERFVPINPYKLKGQFPYCSSSQRRQPDIEAGDIFSSAAAYDCDDLIPVNSIQDFFQDVQIFVTDTFPREIYLNFLLRLPAMYFSRVARIYEDADVSRPDIQRMIDNSGGIGSRGVSAPALQPPSGATHASPPLATVGGMLAPGIASGIGLSAQVSVAPAATMIHMPLPFPDEWTPPMVSPALIRFKHSWEAFIDSLLREWKTLNVVSALLASAILTVFQIPEAADDPLTRTFALLSLICALMSLSYGCIYIVRFGTMRSMFHASRWAEEARKTNTSIWWNVWVLLATPAVWMAWSMLLFLSAILSFVWRTGSINDSANRAPLDSQAVLGPRIGITTVLLLGIIYLGMIVSTFKKYGSHKGSSQALAHSHPTTIGARPNGGRTRTGAGSPTFKTKGRRRGEDVEMEMERRGRERERSASVHVRRREEEPDSRGRRRRESKETGVDSKKAALKDVMGLRHTSRAGSQRDVIVKDGLELELESKGEAEVEVSEIQYSK</sequence>
<feature type="compositionally biased region" description="Polar residues" evidence="1">
    <location>
        <begin position="210"/>
        <end position="219"/>
    </location>
</feature>
<protein>
    <submittedName>
        <fullName evidence="3">Uncharacterized protein</fullName>
    </submittedName>
</protein>
<feature type="transmembrane region" description="Helical" evidence="2">
    <location>
        <begin position="474"/>
        <end position="498"/>
    </location>
</feature>